<accession>A0ABR1HZ41</accession>
<reference evidence="1 2" key="1">
    <citation type="journal article" date="2025" name="Microbiol. Resour. Announc.">
        <title>Draft genome sequences for Neonectria magnoliae and Neonectria punicea, canker pathogens of Liriodendron tulipifera and Acer saccharum in West Virginia.</title>
        <authorList>
            <person name="Petronek H.M."/>
            <person name="Kasson M.T."/>
            <person name="Metheny A.M."/>
            <person name="Stauder C.M."/>
            <person name="Lovett B."/>
            <person name="Lynch S.C."/>
            <person name="Garnas J.R."/>
            <person name="Kasson L.R."/>
            <person name="Stajich J.E."/>
        </authorList>
    </citation>
    <scope>NUCLEOTIDE SEQUENCE [LARGE SCALE GENOMIC DNA]</scope>
    <source>
        <strain evidence="1 2">NRRL 64651</strain>
    </source>
</reference>
<evidence type="ECO:0008006" key="3">
    <source>
        <dbReference type="Google" id="ProtNLM"/>
    </source>
</evidence>
<organism evidence="1 2">
    <name type="scientific">Neonectria magnoliae</name>
    <dbReference type="NCBI Taxonomy" id="2732573"/>
    <lineage>
        <taxon>Eukaryota</taxon>
        <taxon>Fungi</taxon>
        <taxon>Dikarya</taxon>
        <taxon>Ascomycota</taxon>
        <taxon>Pezizomycotina</taxon>
        <taxon>Sordariomycetes</taxon>
        <taxon>Hypocreomycetidae</taxon>
        <taxon>Hypocreales</taxon>
        <taxon>Nectriaceae</taxon>
        <taxon>Neonectria</taxon>
    </lineage>
</organism>
<protein>
    <recommendedName>
        <fullName evidence="3">VPS9 domain-containing protein</fullName>
    </recommendedName>
</protein>
<keyword evidence="2" id="KW-1185">Reference proteome</keyword>
<dbReference type="Proteomes" id="UP001498421">
    <property type="component" value="Unassembled WGS sequence"/>
</dbReference>
<dbReference type="EMBL" id="JAZAVK010000074">
    <property type="protein sequence ID" value="KAK7425898.1"/>
    <property type="molecule type" value="Genomic_DNA"/>
</dbReference>
<comment type="caution">
    <text evidence="1">The sequence shown here is derived from an EMBL/GenBank/DDBJ whole genome shotgun (WGS) entry which is preliminary data.</text>
</comment>
<evidence type="ECO:0000313" key="1">
    <source>
        <dbReference type="EMBL" id="KAK7425898.1"/>
    </source>
</evidence>
<sequence length="285" mass="32189">MEASGERDACNKSVAIYIPLRTGCRAILTLIHNYLYRRWFRPYQSEIELGRFICKTITPPNLPDEPSPSEATINSFISLNKAICTHIKAKHVAYDKLVASGQKIPGWSLRDNHRLYMLQPLFQALLIIVCVQSYTYREDSTSMGQFPVLLVRTGVEEGLSAPITFEGMAGAGDDSDSAYYINTTLETAVDFVMSLEAREAAALGLQPDPKAAWESSHRHWMGLYDEYLGDEPVTGPSSKFVDVKKYTAWGGRGKCQDRCSSITEERELRWQEKEWRERGHGPNIN</sequence>
<name>A0ABR1HZ41_9HYPO</name>
<gene>
    <name evidence="1" type="ORF">QQZ08_007612</name>
</gene>
<evidence type="ECO:0000313" key="2">
    <source>
        <dbReference type="Proteomes" id="UP001498421"/>
    </source>
</evidence>
<proteinExistence type="predicted"/>